<feature type="domain" description="Histidine kinase/HSP90-like ATPase" evidence="3">
    <location>
        <begin position="1011"/>
        <end position="1107"/>
    </location>
</feature>
<dbReference type="InterPro" id="IPR036890">
    <property type="entry name" value="HATPase_C_sf"/>
</dbReference>
<dbReference type="Gene3D" id="2.130.10.10">
    <property type="entry name" value="YVTN repeat-like/Quinoprotein amine dehydrogenase"/>
    <property type="match status" value="3"/>
</dbReference>
<dbReference type="InterPro" id="IPR011110">
    <property type="entry name" value="Reg_prop"/>
</dbReference>
<comment type="caution">
    <text evidence="4">The sequence shown here is derived from an EMBL/GenBank/DDBJ whole genome shotgun (WGS) entry which is preliminary data.</text>
</comment>
<evidence type="ECO:0000259" key="3">
    <source>
        <dbReference type="SMART" id="SM00387"/>
    </source>
</evidence>
<name>A0A561QC84_9HYPH</name>
<dbReference type="InterPro" id="IPR003594">
    <property type="entry name" value="HATPase_dom"/>
</dbReference>
<organism evidence="4 5">
    <name type="scientific">Neorhizobium alkalisoli</name>
    <dbReference type="NCBI Taxonomy" id="528178"/>
    <lineage>
        <taxon>Bacteria</taxon>
        <taxon>Pseudomonadati</taxon>
        <taxon>Pseudomonadota</taxon>
        <taxon>Alphaproteobacteria</taxon>
        <taxon>Hyphomicrobiales</taxon>
        <taxon>Rhizobiaceae</taxon>
        <taxon>Rhizobium/Agrobacterium group</taxon>
        <taxon>Neorhizobium</taxon>
    </lineage>
</organism>
<dbReference type="CDD" id="cd16917">
    <property type="entry name" value="HATPase_UhpB-NarQ-NarX-like"/>
    <property type="match status" value="1"/>
</dbReference>
<dbReference type="PANTHER" id="PTHR43547:SF2">
    <property type="entry name" value="HYBRID SIGNAL TRANSDUCTION HISTIDINE KINASE C"/>
    <property type="match status" value="1"/>
</dbReference>
<dbReference type="InterPro" id="IPR015943">
    <property type="entry name" value="WD40/YVTN_repeat-like_dom_sf"/>
</dbReference>
<dbReference type="Pfam" id="PF07495">
    <property type="entry name" value="Y_Y_Y"/>
    <property type="match status" value="1"/>
</dbReference>
<evidence type="ECO:0000313" key="4">
    <source>
        <dbReference type="EMBL" id="TWF47985.1"/>
    </source>
</evidence>
<dbReference type="SUPFAM" id="SSF63829">
    <property type="entry name" value="Calcium-dependent phosphotriesterase"/>
    <property type="match status" value="4"/>
</dbReference>
<keyword evidence="5" id="KW-1185">Reference proteome</keyword>
<keyword evidence="4" id="KW-0808">Transferase</keyword>
<dbReference type="Pfam" id="PF07494">
    <property type="entry name" value="Reg_prop"/>
    <property type="match status" value="4"/>
</dbReference>
<gene>
    <name evidence="4" type="ORF">FHW37_10948</name>
</gene>
<dbReference type="Gene3D" id="2.60.40.10">
    <property type="entry name" value="Immunoglobulins"/>
    <property type="match status" value="1"/>
</dbReference>
<dbReference type="GO" id="GO:0000155">
    <property type="term" value="F:phosphorelay sensor kinase activity"/>
    <property type="evidence" value="ECO:0007669"/>
    <property type="project" value="InterPro"/>
</dbReference>
<dbReference type="InterPro" id="IPR013783">
    <property type="entry name" value="Ig-like_fold"/>
</dbReference>
<dbReference type="GO" id="GO:0046983">
    <property type="term" value="F:protein dimerization activity"/>
    <property type="evidence" value="ECO:0007669"/>
    <property type="project" value="InterPro"/>
</dbReference>
<protein>
    <submittedName>
        <fullName evidence="4">Signal transduction histidine kinase</fullName>
    </submittedName>
</protein>
<dbReference type="SUPFAM" id="SSF55874">
    <property type="entry name" value="ATPase domain of HSP90 chaperone/DNA topoisomerase II/histidine kinase"/>
    <property type="match status" value="1"/>
</dbReference>
<dbReference type="InterPro" id="IPR011123">
    <property type="entry name" value="Y_Y_Y"/>
</dbReference>
<feature type="transmembrane region" description="Helical" evidence="2">
    <location>
        <begin position="863"/>
        <end position="881"/>
    </location>
</feature>
<proteinExistence type="predicted"/>
<dbReference type="GO" id="GO:0016020">
    <property type="term" value="C:membrane"/>
    <property type="evidence" value="ECO:0007669"/>
    <property type="project" value="InterPro"/>
</dbReference>
<dbReference type="Pfam" id="PF02518">
    <property type="entry name" value="HATPase_c"/>
    <property type="match status" value="1"/>
</dbReference>
<dbReference type="AlphaFoldDB" id="A0A561QC84"/>
<keyword evidence="2" id="KW-0812">Transmembrane</keyword>
<keyword evidence="2" id="KW-1133">Transmembrane helix</keyword>
<keyword evidence="2" id="KW-0472">Membrane</keyword>
<dbReference type="Pfam" id="PF07730">
    <property type="entry name" value="HisKA_3"/>
    <property type="match status" value="1"/>
</dbReference>
<dbReference type="PANTHER" id="PTHR43547">
    <property type="entry name" value="TWO-COMPONENT HISTIDINE KINASE"/>
    <property type="match status" value="1"/>
</dbReference>
<evidence type="ECO:0000256" key="2">
    <source>
        <dbReference type="SAM" id="Phobius"/>
    </source>
</evidence>
<reference evidence="4 5" key="1">
    <citation type="submission" date="2019-06" db="EMBL/GenBank/DDBJ databases">
        <title>Sorghum-associated microbial communities from plants grown in Nebraska, USA.</title>
        <authorList>
            <person name="Schachtman D."/>
        </authorList>
    </citation>
    <scope>NUCLEOTIDE SEQUENCE [LARGE SCALE GENOMIC DNA]</scope>
    <source>
        <strain evidence="4 5">1225</strain>
    </source>
</reference>
<evidence type="ECO:0000256" key="1">
    <source>
        <dbReference type="ARBA" id="ARBA00022553"/>
    </source>
</evidence>
<sequence length="1123" mass="125281">MSPRPAGRCNALNSPVGQMAARPAKSERSIAEYCLQLVESMALEIIHDVVFCTSRGRVLTTYLTWRVSPRNLFWAIAIQLLILAAPANHARAEEPVPTATVLSEPIISRLVPKSDIQFTKLSLSQGLSQTRVGQIIQDDDGYMWLGAQHGINRFDGYTFQVFKHDRDDPGSLSGVYIYSTFKDRDGTIWIGTDQLLDAFDRKTGKFKHFVLDGSTPTVLQISQDRHGFLWLATSQGLYRLEPATGSVKRFGQVPGRDDGLSTDDIKSTATDREGVFWVATGNGLEAFDPDTGKVNRRIPLRIEAREFQFFEDSKGLFWILWGSGSGLALYDRAQNTVRKISFSNTADGLMSGVYKMIETRNGDLWLVSMGAGLLRFNRADFTFDQYVNDPTDPQSLSENRVIEIFDDRQGNIWTGLHASPPNVFTPEPLPFQKVWPYSGHVNKLGETFVNAILEDRKGNVWMGTGGALTRVDPAGQLRIFDLAENGASVEILSMVEDDNGTLWIGTIGTGLISFDPETGKTQTFRYERGRRDWISSDVVTRVFLDRQRILWLATWNGLNRLDTRTQTFKTFRADTSLNKELFSIDEDDQDNLWIGSRVGLVKFSKATEEFEEFRHDPSDPTTISNNTTNNVFRARDGHLWIATHNGLNVFDPATRAFRAYFEKDGLAGNAVSCTRQDADGNLWISTNRGVSKMDPATGEFQNFTSADGLPGNDMGGWHACSSGRNGRMYFAGFPGAAVVDPSKIRSAEPLAKVLFTDVRIEDKPVLYPLKNADVAYQIRYDQNFAVSFSAFDFSNPAAVRYRYRIAPIETDWHLLPAALRTINFATLPTGTFTLVVEAATERGGWGGSGSLAIQVSPPWWSTWWFIALVCLMSIAAIIAAYKARMMQIEMVYNARLEERLGERTRVARDLHDTLLQSFQGLIYRLEAVRNLLPGEPAKASEMLNVILLKSDDAIVEGRDTIQSLRDPAKATADILTLVENDAAELSTLQPDGSHSLFSLKAVGKQPRLPVEVRDELRQICREALRNAYFHSGAKNIECLFSFDGARMEIVVSDNGKGMPPRSDQQDYSGHYGIAGIMERASNLDAQVSIFSQEGQGTKVTLKMNTTESRLQSISRKLVAHHVR</sequence>
<keyword evidence="4" id="KW-0418">Kinase</keyword>
<dbReference type="InterPro" id="IPR011712">
    <property type="entry name" value="Sig_transdc_His_kin_sub3_dim/P"/>
</dbReference>
<dbReference type="SMART" id="SM00387">
    <property type="entry name" value="HATPase_c"/>
    <property type="match status" value="1"/>
</dbReference>
<dbReference type="Gene3D" id="1.20.5.1930">
    <property type="match status" value="1"/>
</dbReference>
<accession>A0A561QC84</accession>
<dbReference type="Gene3D" id="3.30.565.10">
    <property type="entry name" value="Histidine kinase-like ATPase, C-terminal domain"/>
    <property type="match status" value="1"/>
</dbReference>
<evidence type="ECO:0000313" key="5">
    <source>
        <dbReference type="Proteomes" id="UP000320653"/>
    </source>
</evidence>
<dbReference type="EMBL" id="VIWP01000009">
    <property type="protein sequence ID" value="TWF47985.1"/>
    <property type="molecule type" value="Genomic_DNA"/>
</dbReference>
<keyword evidence="1" id="KW-0597">Phosphoprotein</keyword>
<dbReference type="Proteomes" id="UP000320653">
    <property type="component" value="Unassembled WGS sequence"/>
</dbReference>